<protein>
    <recommendedName>
        <fullName evidence="1">Spt5 KOW domain-containing protein</fullName>
    </recommendedName>
</protein>
<reference evidence="2" key="1">
    <citation type="submission" date="2021-02" db="EMBL/GenBank/DDBJ databases">
        <authorList>
            <person name="Nowell W R."/>
        </authorList>
    </citation>
    <scope>NUCLEOTIDE SEQUENCE</scope>
</reference>
<evidence type="ECO:0000259" key="1">
    <source>
        <dbReference type="Pfam" id="PF23290"/>
    </source>
</evidence>
<dbReference type="EMBL" id="CAJOBH010075120">
    <property type="protein sequence ID" value="CAF4490257.1"/>
    <property type="molecule type" value="Genomic_DNA"/>
</dbReference>
<dbReference type="AlphaFoldDB" id="A0A8S2XEZ1"/>
<dbReference type="SUPFAM" id="SSF50104">
    <property type="entry name" value="Translation proteins SH3-like domain"/>
    <property type="match status" value="1"/>
</dbReference>
<accession>A0A8S2XEZ1</accession>
<dbReference type="GO" id="GO:0006368">
    <property type="term" value="P:transcription elongation by RNA polymerase II"/>
    <property type="evidence" value="ECO:0007669"/>
    <property type="project" value="TreeGrafter"/>
</dbReference>
<dbReference type="Proteomes" id="UP000681967">
    <property type="component" value="Unassembled WGS sequence"/>
</dbReference>
<dbReference type="PANTHER" id="PTHR11125:SF7">
    <property type="entry name" value="TRANSCRIPTION ELONGATION FACTOR SPT5"/>
    <property type="match status" value="1"/>
</dbReference>
<organism evidence="2 3">
    <name type="scientific">Rotaria magnacalcarata</name>
    <dbReference type="NCBI Taxonomy" id="392030"/>
    <lineage>
        <taxon>Eukaryota</taxon>
        <taxon>Metazoa</taxon>
        <taxon>Spiralia</taxon>
        <taxon>Gnathifera</taxon>
        <taxon>Rotifera</taxon>
        <taxon>Eurotatoria</taxon>
        <taxon>Bdelloidea</taxon>
        <taxon>Philodinida</taxon>
        <taxon>Philodinidae</taxon>
        <taxon>Rotaria</taxon>
    </lineage>
</organism>
<dbReference type="PANTHER" id="PTHR11125">
    <property type="entry name" value="SUPPRESSOR OF TY 5"/>
    <property type="match status" value="1"/>
</dbReference>
<comment type="caution">
    <text evidence="2">The sequence shown here is derived from an EMBL/GenBank/DDBJ whole genome shotgun (WGS) entry which is preliminary data.</text>
</comment>
<evidence type="ECO:0000313" key="2">
    <source>
        <dbReference type="EMBL" id="CAF4490257.1"/>
    </source>
</evidence>
<name>A0A8S2XEZ1_9BILA</name>
<evidence type="ECO:0000313" key="3">
    <source>
        <dbReference type="Proteomes" id="UP000681967"/>
    </source>
</evidence>
<dbReference type="InterPro" id="IPR014722">
    <property type="entry name" value="Rib_uL2_dom2"/>
</dbReference>
<dbReference type="GO" id="GO:0032784">
    <property type="term" value="P:regulation of DNA-templated transcription elongation"/>
    <property type="evidence" value="ECO:0007669"/>
    <property type="project" value="InterPro"/>
</dbReference>
<dbReference type="InterPro" id="IPR008991">
    <property type="entry name" value="Translation_prot_SH3-like_sf"/>
</dbReference>
<dbReference type="GO" id="GO:0003729">
    <property type="term" value="F:mRNA binding"/>
    <property type="evidence" value="ECO:0007669"/>
    <property type="project" value="TreeGrafter"/>
</dbReference>
<dbReference type="InterPro" id="IPR039659">
    <property type="entry name" value="SPT5"/>
</dbReference>
<dbReference type="Gene3D" id="2.30.30.30">
    <property type="match status" value="2"/>
</dbReference>
<feature type="non-terminal residue" evidence="2">
    <location>
        <position position="1"/>
    </location>
</feature>
<dbReference type="GO" id="GO:0006357">
    <property type="term" value="P:regulation of transcription by RNA polymerase II"/>
    <property type="evidence" value="ECO:0007669"/>
    <property type="project" value="InterPro"/>
</dbReference>
<dbReference type="GO" id="GO:0032044">
    <property type="term" value="C:DSIF complex"/>
    <property type="evidence" value="ECO:0007669"/>
    <property type="project" value="TreeGrafter"/>
</dbReference>
<proteinExistence type="predicted"/>
<feature type="domain" description="Spt5 KOW" evidence="1">
    <location>
        <begin position="186"/>
        <end position="231"/>
    </location>
</feature>
<gene>
    <name evidence="2" type="ORF">BYL167_LOCUS35537</name>
</gene>
<sequence length="295" mass="33240">VNEDEREEDFVEQADYTTATNNYRVGRQHEAFNDEIPFKANELRKYISIGNYVNILNGRFKGETGAVVAIDETKDAMSIRTPDLQICKETATCVDSSEQFHLRDLVNVSLYKIFFIVNMFLYVLVRTSTENAGVFVTKSRNLWLAGGQSKFSSSLHFNRPAPFDRGMSNSTEETQQPFSTLNNTNLIGETARISHGSFKGYIGNVKDSASTTRKVEPHAKRPRITVNRNRIVSIKVDSDDLSLFSAFNRTTPAYSYLVDTLSSDIESSRTRNSRLLYGFINHSSNIGSTISTYAM</sequence>
<dbReference type="InterPro" id="IPR041978">
    <property type="entry name" value="KOW_Spt5_5"/>
</dbReference>
<dbReference type="Pfam" id="PF23290">
    <property type="entry name" value="KOW5_SPT5"/>
    <property type="match status" value="1"/>
</dbReference>